<evidence type="ECO:0000313" key="2">
    <source>
        <dbReference type="Proteomes" id="UP000293874"/>
    </source>
</evidence>
<evidence type="ECO:0000313" key="1">
    <source>
        <dbReference type="EMBL" id="RZS75690.1"/>
    </source>
</evidence>
<dbReference type="AlphaFoldDB" id="A0A4Q7N3Y9"/>
<protein>
    <submittedName>
        <fullName evidence="1">Uncharacterized protein</fullName>
    </submittedName>
</protein>
<dbReference type="OrthoDB" id="8418771at2"/>
<accession>A0A4Q7N3Y9</accession>
<keyword evidence="2" id="KW-1185">Reference proteome</keyword>
<sequence>MNTSGRPDQMNTLLEVLNKCKDRSMDIAFEYTPQGLTAGKDGKKVYQPSDLRILKTYRFEGMSNPDDSSILYIIEANDGTKGYVIDSYGAYSNHDDQAGYDNFIRQIEVEDRDEQLLFSL</sequence>
<name>A0A4Q7N3Y9_9BACT</name>
<dbReference type="Proteomes" id="UP000293874">
    <property type="component" value="Unassembled WGS sequence"/>
</dbReference>
<dbReference type="RefSeq" id="WP_130540037.1">
    <property type="nucleotide sequence ID" value="NZ_CP042431.1"/>
</dbReference>
<gene>
    <name evidence="1" type="ORF">EV199_1562</name>
</gene>
<reference evidence="1 2" key="1">
    <citation type="submission" date="2019-02" db="EMBL/GenBank/DDBJ databases">
        <title>Genomic Encyclopedia of Type Strains, Phase IV (KMG-IV): sequencing the most valuable type-strain genomes for metagenomic binning, comparative biology and taxonomic classification.</title>
        <authorList>
            <person name="Goeker M."/>
        </authorList>
    </citation>
    <scope>NUCLEOTIDE SEQUENCE [LARGE SCALE GENOMIC DNA]</scope>
    <source>
        <strain evidence="1 2">DSM 18116</strain>
    </source>
</reference>
<dbReference type="EMBL" id="SGXA01000001">
    <property type="protein sequence ID" value="RZS75690.1"/>
    <property type="molecule type" value="Genomic_DNA"/>
</dbReference>
<organism evidence="1 2">
    <name type="scientific">Pseudobacter ginsenosidimutans</name>
    <dbReference type="NCBI Taxonomy" id="661488"/>
    <lineage>
        <taxon>Bacteria</taxon>
        <taxon>Pseudomonadati</taxon>
        <taxon>Bacteroidota</taxon>
        <taxon>Chitinophagia</taxon>
        <taxon>Chitinophagales</taxon>
        <taxon>Chitinophagaceae</taxon>
        <taxon>Pseudobacter</taxon>
    </lineage>
</organism>
<proteinExistence type="predicted"/>
<comment type="caution">
    <text evidence="1">The sequence shown here is derived from an EMBL/GenBank/DDBJ whole genome shotgun (WGS) entry which is preliminary data.</text>
</comment>